<dbReference type="NCBIfam" id="TIGR01022">
    <property type="entry name" value="rpmJ_bact"/>
    <property type="match status" value="1"/>
</dbReference>
<dbReference type="GO" id="GO:0006412">
    <property type="term" value="P:translation"/>
    <property type="evidence" value="ECO:0007669"/>
    <property type="project" value="UniProtKB-UniRule"/>
</dbReference>
<dbReference type="GO" id="GO:1990904">
    <property type="term" value="C:ribonucleoprotein complex"/>
    <property type="evidence" value="ECO:0007669"/>
    <property type="project" value="UniProtKB-KW"/>
</dbReference>
<keyword evidence="2 4" id="KW-0689">Ribosomal protein</keyword>
<dbReference type="Proteomes" id="UP000230922">
    <property type="component" value="Unassembled WGS sequence"/>
</dbReference>
<evidence type="ECO:0000313" key="7">
    <source>
        <dbReference type="Proteomes" id="UP000230922"/>
    </source>
</evidence>
<evidence type="ECO:0000256" key="2">
    <source>
        <dbReference type="ARBA" id="ARBA00022980"/>
    </source>
</evidence>
<dbReference type="InterPro" id="IPR035977">
    <property type="entry name" value="Ribosomal_bL36_sp"/>
</dbReference>
<dbReference type="PANTHER" id="PTHR42888:SF1">
    <property type="entry name" value="LARGE RIBOSOMAL SUBUNIT PROTEIN BL36C"/>
    <property type="match status" value="1"/>
</dbReference>
<protein>
    <recommendedName>
        <fullName evidence="4">Large ribosomal subunit protein bL36</fullName>
    </recommendedName>
</protein>
<gene>
    <name evidence="4 6" type="primary">rpmJ</name>
    <name evidence="6" type="ORF">COT92_02790</name>
</gene>
<dbReference type="HAMAP" id="MF_00251">
    <property type="entry name" value="Ribosomal_bL36"/>
    <property type="match status" value="1"/>
</dbReference>
<dbReference type="GO" id="GO:0005737">
    <property type="term" value="C:cytoplasm"/>
    <property type="evidence" value="ECO:0007669"/>
    <property type="project" value="UniProtKB-ARBA"/>
</dbReference>
<evidence type="ECO:0000313" key="6">
    <source>
        <dbReference type="EMBL" id="PIR96107.1"/>
    </source>
</evidence>
<dbReference type="EMBL" id="PFAK01000046">
    <property type="protein sequence ID" value="PIR96107.1"/>
    <property type="molecule type" value="Genomic_DNA"/>
</dbReference>
<dbReference type="GO" id="GO:0003735">
    <property type="term" value="F:structural constituent of ribosome"/>
    <property type="evidence" value="ECO:0007669"/>
    <property type="project" value="InterPro"/>
</dbReference>
<proteinExistence type="inferred from homology"/>
<evidence type="ECO:0000256" key="4">
    <source>
        <dbReference type="HAMAP-Rule" id="MF_00251"/>
    </source>
</evidence>
<dbReference type="Pfam" id="PF00444">
    <property type="entry name" value="Ribosomal_L36"/>
    <property type="match status" value="1"/>
</dbReference>
<evidence type="ECO:0000256" key="5">
    <source>
        <dbReference type="RuleBase" id="RU000571"/>
    </source>
</evidence>
<dbReference type="GO" id="GO:0005840">
    <property type="term" value="C:ribosome"/>
    <property type="evidence" value="ECO:0007669"/>
    <property type="project" value="UniProtKB-KW"/>
</dbReference>
<sequence length="37" mass="4361">MKVRASVKPMCKNCKIVKRFGRIYVICKTPKHKQRQG</sequence>
<accession>A0A2H0VAH2</accession>
<evidence type="ECO:0000256" key="1">
    <source>
        <dbReference type="ARBA" id="ARBA00007645"/>
    </source>
</evidence>
<dbReference type="InterPro" id="IPR000473">
    <property type="entry name" value="Ribosomal_bL36"/>
</dbReference>
<comment type="caution">
    <text evidence="6">The sequence shown here is derived from an EMBL/GenBank/DDBJ whole genome shotgun (WGS) entry which is preliminary data.</text>
</comment>
<name>A0A2H0VAH2_9BACT</name>
<dbReference type="SUPFAM" id="SSF57840">
    <property type="entry name" value="Ribosomal protein L36"/>
    <property type="match status" value="1"/>
</dbReference>
<dbReference type="PANTHER" id="PTHR42888">
    <property type="entry name" value="50S RIBOSOMAL PROTEIN L36, CHLOROPLASTIC"/>
    <property type="match status" value="1"/>
</dbReference>
<dbReference type="PROSITE" id="PS00828">
    <property type="entry name" value="RIBOSOMAL_L36"/>
    <property type="match status" value="1"/>
</dbReference>
<reference evidence="7" key="1">
    <citation type="submission" date="2017-09" db="EMBL/GenBank/DDBJ databases">
        <title>Depth-based differentiation of microbial function through sediment-hosted aquifers and enrichment of novel symbionts in the deep terrestrial subsurface.</title>
        <authorList>
            <person name="Probst A.J."/>
            <person name="Ladd B."/>
            <person name="Jarett J.K."/>
            <person name="Geller-Mcgrath D.E."/>
            <person name="Sieber C.M.K."/>
            <person name="Emerson J.B."/>
            <person name="Anantharaman K."/>
            <person name="Thomas B.C."/>
            <person name="Malmstrom R."/>
            <person name="Stieglmeier M."/>
            <person name="Klingl A."/>
            <person name="Woyke T."/>
            <person name="Ryan C.M."/>
            <person name="Banfield J.F."/>
        </authorList>
    </citation>
    <scope>NUCLEOTIDE SEQUENCE [LARGE SCALE GENOMIC DNA]</scope>
</reference>
<keyword evidence="3 4" id="KW-0687">Ribonucleoprotein</keyword>
<evidence type="ECO:0000256" key="3">
    <source>
        <dbReference type="ARBA" id="ARBA00023274"/>
    </source>
</evidence>
<organism evidence="6 7">
    <name type="scientific">Candidatus Doudnabacteria bacterium CG10_big_fil_rev_8_21_14_0_10_42_18</name>
    <dbReference type="NCBI Taxonomy" id="1974552"/>
    <lineage>
        <taxon>Bacteria</taxon>
        <taxon>Candidatus Doudnaibacteriota</taxon>
    </lineage>
</organism>
<dbReference type="AlphaFoldDB" id="A0A2H0VAH2"/>
<comment type="similarity">
    <text evidence="1 4 5">Belongs to the bacterial ribosomal protein bL36 family.</text>
</comment>